<evidence type="ECO:0000313" key="4">
    <source>
        <dbReference type="Proteomes" id="UP001595476"/>
    </source>
</evidence>
<dbReference type="Proteomes" id="UP001595476">
    <property type="component" value="Unassembled WGS sequence"/>
</dbReference>
<dbReference type="InterPro" id="IPR052901">
    <property type="entry name" value="Bact_TGase-like"/>
</dbReference>
<keyword evidence="1" id="KW-0812">Transmembrane</keyword>
<reference evidence="4" key="1">
    <citation type="journal article" date="2019" name="Int. J. Syst. Evol. Microbiol.">
        <title>The Global Catalogue of Microorganisms (GCM) 10K type strain sequencing project: providing services to taxonomists for standard genome sequencing and annotation.</title>
        <authorList>
            <consortium name="The Broad Institute Genomics Platform"/>
            <consortium name="The Broad Institute Genome Sequencing Center for Infectious Disease"/>
            <person name="Wu L."/>
            <person name="Ma J."/>
        </authorList>
    </citation>
    <scope>NUCLEOTIDE SEQUENCE [LARGE SCALE GENOMIC DNA]</scope>
    <source>
        <strain evidence="4">KCTC 52438</strain>
    </source>
</reference>
<dbReference type="Gene3D" id="3.10.620.30">
    <property type="match status" value="1"/>
</dbReference>
<keyword evidence="1" id="KW-0472">Membrane</keyword>
<organism evidence="3 4">
    <name type="scientific">Litoribrevibacter euphylliae</name>
    <dbReference type="NCBI Taxonomy" id="1834034"/>
    <lineage>
        <taxon>Bacteria</taxon>
        <taxon>Pseudomonadati</taxon>
        <taxon>Pseudomonadota</taxon>
        <taxon>Gammaproteobacteria</taxon>
        <taxon>Oceanospirillales</taxon>
        <taxon>Oceanospirillaceae</taxon>
        <taxon>Litoribrevibacter</taxon>
    </lineage>
</organism>
<dbReference type="PANTHER" id="PTHR42736">
    <property type="entry name" value="PROTEIN-GLUTAMINE GAMMA-GLUTAMYLTRANSFERASE"/>
    <property type="match status" value="1"/>
</dbReference>
<dbReference type="PANTHER" id="PTHR42736:SF1">
    <property type="entry name" value="PROTEIN-GLUTAMINE GAMMA-GLUTAMYLTRANSFERASE"/>
    <property type="match status" value="1"/>
</dbReference>
<proteinExistence type="predicted"/>
<feature type="transmembrane region" description="Helical" evidence="1">
    <location>
        <begin position="561"/>
        <end position="584"/>
    </location>
</feature>
<feature type="domain" description="Transglutaminase-like" evidence="2">
    <location>
        <begin position="412"/>
        <end position="483"/>
    </location>
</feature>
<keyword evidence="1" id="KW-1133">Transmembrane helix</keyword>
<evidence type="ECO:0000259" key="2">
    <source>
        <dbReference type="SMART" id="SM00460"/>
    </source>
</evidence>
<dbReference type="EMBL" id="JBHRSZ010000001">
    <property type="protein sequence ID" value="MFC3149745.1"/>
    <property type="molecule type" value="Genomic_DNA"/>
</dbReference>
<sequence length="696" mass="79355">MKAALDQALTVSALRWMLLAQFLSLALHLPRMPIGLMALLGLCTVWRLQIIRGRWRLPNSSIKVMLATAGLIILVLSFEKLSVMAAVSFLLLAYGLKLIELHTQRDAYISLFLSFLVVAINFLFETSIAIAFVVLLVCIIITCALVAMHSLKERSTVTLLRQSSLYWLSAIPLMVIFFVFFPRMAPLWSLDLGGGAKTGLSDNMSPGDIAKLTQSDELVFRARFERDLPIPPTGLYWRALILDKSDGRGWKRASAVDYSGELIDWYGEPKSYWQENLTVEGPFYPYEVILEPTHQPWLFSLDGAYPEQPHVGLTQDFMLQYDKSVRQALRYSSQLPTNVIREPQLARWRGGRELQLPENENPKTRALAQAFWEETKSVSGFVDKVLTYFVDNQFRYTLKPPLLGEKANDEFLFETRQGFCGHYAGALALMARYAGIPARVVAGYLGGEWNANARYLSVRQYDAHAWTEIWVPEKGWTVVDPTSVIAPDRIELGLAEAMREEGSFLEDSLLSPHRYQGLAIMDSIRQLVDNINYQWSLRVVGFDVKKQTGILADLVGQWGRYAWLVIASMVLAALLLPFLIWGGYRLIKQLTHHRTNKQRFESLLIRSLSKAEKKNSDYPNSGEASVSTVDKMTPRQLFQMLAEHHPEHEPKIKWLSQTYEELCYGRRSDVAFEGQTESTEKQWRFLLKQLKQLDIK</sequence>
<dbReference type="Pfam" id="PF11992">
    <property type="entry name" value="TgpA_N"/>
    <property type="match status" value="1"/>
</dbReference>
<feature type="transmembrane region" description="Helical" evidence="1">
    <location>
        <begin position="71"/>
        <end position="95"/>
    </location>
</feature>
<dbReference type="RefSeq" id="WP_386715240.1">
    <property type="nucleotide sequence ID" value="NZ_JBHRSZ010000001.1"/>
</dbReference>
<dbReference type="InterPro" id="IPR021878">
    <property type="entry name" value="TgpA_N"/>
</dbReference>
<evidence type="ECO:0000256" key="1">
    <source>
        <dbReference type="SAM" id="Phobius"/>
    </source>
</evidence>
<feature type="transmembrane region" description="Helical" evidence="1">
    <location>
        <begin position="107"/>
        <end position="124"/>
    </location>
</feature>
<feature type="transmembrane region" description="Helical" evidence="1">
    <location>
        <begin position="163"/>
        <end position="181"/>
    </location>
</feature>
<feature type="transmembrane region" description="Helical" evidence="1">
    <location>
        <begin position="130"/>
        <end position="151"/>
    </location>
</feature>
<dbReference type="InterPro" id="IPR038765">
    <property type="entry name" value="Papain-like_cys_pep_sf"/>
</dbReference>
<gene>
    <name evidence="3" type="ORF">ACFOEK_01755</name>
</gene>
<name>A0ABV7H7K4_9GAMM</name>
<dbReference type="Pfam" id="PF01841">
    <property type="entry name" value="Transglut_core"/>
    <property type="match status" value="1"/>
</dbReference>
<dbReference type="InterPro" id="IPR002931">
    <property type="entry name" value="Transglutaminase-like"/>
</dbReference>
<keyword evidence="4" id="KW-1185">Reference proteome</keyword>
<comment type="caution">
    <text evidence="3">The sequence shown here is derived from an EMBL/GenBank/DDBJ whole genome shotgun (WGS) entry which is preliminary data.</text>
</comment>
<dbReference type="SUPFAM" id="SSF54001">
    <property type="entry name" value="Cysteine proteinases"/>
    <property type="match status" value="1"/>
</dbReference>
<protein>
    <submittedName>
        <fullName evidence="3">TransglutaminaseTgpA domain-containing protein</fullName>
    </submittedName>
</protein>
<accession>A0ABV7H7K4</accession>
<dbReference type="SMART" id="SM00460">
    <property type="entry name" value="TGc"/>
    <property type="match status" value="1"/>
</dbReference>
<evidence type="ECO:0000313" key="3">
    <source>
        <dbReference type="EMBL" id="MFC3149745.1"/>
    </source>
</evidence>